<dbReference type="RefSeq" id="WP_284251916.1">
    <property type="nucleotide sequence ID" value="NZ_BSVB01000001.1"/>
</dbReference>
<name>A0ABQ6K2S5_9MICO</name>
<dbReference type="Proteomes" id="UP001157034">
    <property type="component" value="Unassembled WGS sequence"/>
</dbReference>
<comment type="caution">
    <text evidence="2">The sequence shown here is derived from an EMBL/GenBank/DDBJ whole genome shotgun (WGS) entry which is preliminary data.</text>
</comment>
<accession>A0ABQ6K2S5</accession>
<evidence type="ECO:0000313" key="2">
    <source>
        <dbReference type="EMBL" id="GMA93212.1"/>
    </source>
</evidence>
<keyword evidence="3" id="KW-1185">Reference proteome</keyword>
<sequence>MPFCRWSPSTAARSRAGCSEGADGTPHEVQIIEFADREAMDAFLGDPRRTVLAPERDRVVARTELFPVRLPGADGGAA</sequence>
<gene>
    <name evidence="2" type="ORF">GCM10025881_00360</name>
</gene>
<proteinExistence type="predicted"/>
<organism evidence="2 3">
    <name type="scientific">Pseudolysinimonas kribbensis</name>
    <dbReference type="NCBI Taxonomy" id="433641"/>
    <lineage>
        <taxon>Bacteria</taxon>
        <taxon>Bacillati</taxon>
        <taxon>Actinomycetota</taxon>
        <taxon>Actinomycetes</taxon>
        <taxon>Micrococcales</taxon>
        <taxon>Microbacteriaceae</taxon>
        <taxon>Pseudolysinimonas</taxon>
    </lineage>
</organism>
<evidence type="ECO:0008006" key="4">
    <source>
        <dbReference type="Google" id="ProtNLM"/>
    </source>
</evidence>
<evidence type="ECO:0000313" key="3">
    <source>
        <dbReference type="Proteomes" id="UP001157034"/>
    </source>
</evidence>
<protein>
    <recommendedName>
        <fullName evidence="4">DUF1330 domain-containing protein</fullName>
    </recommendedName>
</protein>
<feature type="region of interest" description="Disordered" evidence="1">
    <location>
        <begin position="1"/>
        <end position="24"/>
    </location>
</feature>
<dbReference type="EMBL" id="BSVB01000001">
    <property type="protein sequence ID" value="GMA93212.1"/>
    <property type="molecule type" value="Genomic_DNA"/>
</dbReference>
<reference evidence="3" key="1">
    <citation type="journal article" date="2019" name="Int. J. Syst. Evol. Microbiol.">
        <title>The Global Catalogue of Microorganisms (GCM) 10K type strain sequencing project: providing services to taxonomists for standard genome sequencing and annotation.</title>
        <authorList>
            <consortium name="The Broad Institute Genomics Platform"/>
            <consortium name="The Broad Institute Genome Sequencing Center for Infectious Disease"/>
            <person name="Wu L."/>
            <person name="Ma J."/>
        </authorList>
    </citation>
    <scope>NUCLEOTIDE SEQUENCE [LARGE SCALE GENOMIC DNA]</scope>
    <source>
        <strain evidence="3">NBRC 108894</strain>
    </source>
</reference>
<evidence type="ECO:0000256" key="1">
    <source>
        <dbReference type="SAM" id="MobiDB-lite"/>
    </source>
</evidence>